<keyword evidence="5" id="KW-0539">Nucleus</keyword>
<accession>A0A0N4ZKQ9</accession>
<dbReference type="AlphaFoldDB" id="A0A0N4ZKQ9"/>
<evidence type="ECO:0000256" key="4">
    <source>
        <dbReference type="ARBA" id="ARBA00023163"/>
    </source>
</evidence>
<dbReference type="Pfam" id="PF11571">
    <property type="entry name" value="Med27"/>
    <property type="match status" value="1"/>
</dbReference>
<comment type="subcellular location">
    <subcellularLocation>
        <location evidence="1">Nucleus</location>
    </subcellularLocation>
</comment>
<evidence type="ECO:0000256" key="3">
    <source>
        <dbReference type="ARBA" id="ARBA00023015"/>
    </source>
</evidence>
<proteinExistence type="inferred from homology"/>
<organism evidence="6 7">
    <name type="scientific">Parastrongyloides trichosuri</name>
    <name type="common">Possum-specific nematode worm</name>
    <dbReference type="NCBI Taxonomy" id="131310"/>
    <lineage>
        <taxon>Eukaryota</taxon>
        <taxon>Metazoa</taxon>
        <taxon>Ecdysozoa</taxon>
        <taxon>Nematoda</taxon>
        <taxon>Chromadorea</taxon>
        <taxon>Rhabditida</taxon>
        <taxon>Tylenchina</taxon>
        <taxon>Panagrolaimomorpha</taxon>
        <taxon>Strongyloidoidea</taxon>
        <taxon>Strongyloididae</taxon>
        <taxon>Parastrongyloides</taxon>
    </lineage>
</organism>
<keyword evidence="6" id="KW-1185">Reference proteome</keyword>
<dbReference type="InterPro" id="IPR021627">
    <property type="entry name" value="Mediator_Med27"/>
</dbReference>
<keyword evidence="4" id="KW-0804">Transcription</keyword>
<comment type="similarity">
    <text evidence="2">Belongs to the Mediator complex subunit 27 family.</text>
</comment>
<evidence type="ECO:0000313" key="7">
    <source>
        <dbReference type="WBParaSite" id="PTRK_0000869300.1"/>
    </source>
</evidence>
<dbReference type="WBParaSite" id="PTRK_0000869300.1">
    <property type="protein sequence ID" value="PTRK_0000869300.1"/>
    <property type="gene ID" value="PTRK_0000869300"/>
</dbReference>
<evidence type="ECO:0000256" key="5">
    <source>
        <dbReference type="ARBA" id="ARBA00023242"/>
    </source>
</evidence>
<dbReference type="GO" id="GO:0016592">
    <property type="term" value="C:mediator complex"/>
    <property type="evidence" value="ECO:0007669"/>
    <property type="project" value="InterPro"/>
</dbReference>
<dbReference type="Proteomes" id="UP000038045">
    <property type="component" value="Unplaced"/>
</dbReference>
<sequence>MQSVNSNSFNNTLELTGNCMTSIKLLKQQVIKTFGYISSGPITPNKAGDYNQKVKELLSNINASYETIENQAKRFPDTGTRKNFPERLVTFAGQAAIDKEISDIYDSLIDSSNWSMLQSTYISYLSEFMKSHYSFKRNQMSDFIERPMPNTSWTLLRNPHKMFEDNFAKMPMLPELKNIIQCHYIERSLLSCSIEVKFGHYPDKNKHQYFICGIKVLLVVHNGNIDHVIVAGPDEEWKYQETNKSLLDLSFTSKRRCFRSLTTQANLILANLQPYLSGSQAVSTMKQILSLLSKFQRIYEQPCATCGKVMFNYMPPTVFDFGNPKNVYHEGCKN</sequence>
<protein>
    <submittedName>
        <fullName evidence="7">Mediator of RNA polymerase II transcription subunit 27</fullName>
    </submittedName>
</protein>
<reference evidence="7" key="1">
    <citation type="submission" date="2017-02" db="UniProtKB">
        <authorList>
            <consortium name="WormBaseParasite"/>
        </authorList>
    </citation>
    <scope>IDENTIFICATION</scope>
</reference>
<evidence type="ECO:0000256" key="1">
    <source>
        <dbReference type="ARBA" id="ARBA00004123"/>
    </source>
</evidence>
<evidence type="ECO:0000256" key="2">
    <source>
        <dbReference type="ARBA" id="ARBA00008048"/>
    </source>
</evidence>
<evidence type="ECO:0000313" key="6">
    <source>
        <dbReference type="Proteomes" id="UP000038045"/>
    </source>
</evidence>
<keyword evidence="3" id="KW-0805">Transcription regulation</keyword>
<name>A0A0N4ZKQ9_PARTI</name>
<dbReference type="STRING" id="131310.A0A0N4ZKQ9"/>